<keyword evidence="8" id="KW-0624">Polysaccharide degradation</keyword>
<evidence type="ECO:0000256" key="5">
    <source>
        <dbReference type="ARBA" id="ARBA00023001"/>
    </source>
</evidence>
<dbReference type="NCBIfam" id="TIGR03356">
    <property type="entry name" value="BGL"/>
    <property type="match status" value="1"/>
</dbReference>
<keyword evidence="5" id="KW-0136">Cellulose degradation</keyword>
<dbReference type="KEGG" id="jde:Jden_1879"/>
<proteinExistence type="inferred from homology"/>
<dbReference type="STRING" id="471856.Jden_1879"/>
<feature type="binding site" evidence="10">
    <location>
        <position position="314"/>
    </location>
    <ligand>
        <name>substrate</name>
    </ligand>
</feature>
<dbReference type="OrthoDB" id="9765195at2"/>
<evidence type="ECO:0000256" key="6">
    <source>
        <dbReference type="ARBA" id="ARBA00023277"/>
    </source>
</evidence>
<dbReference type="CAZy" id="GH1">
    <property type="family name" value="Glycoside Hydrolase Family 1"/>
</dbReference>
<evidence type="ECO:0000313" key="12">
    <source>
        <dbReference type="EMBL" id="ACV09522.1"/>
    </source>
</evidence>
<dbReference type="GO" id="GO:0005829">
    <property type="term" value="C:cytosol"/>
    <property type="evidence" value="ECO:0007669"/>
    <property type="project" value="TreeGrafter"/>
</dbReference>
<evidence type="ECO:0000256" key="9">
    <source>
        <dbReference type="PIRSR" id="PIRSR617736-1"/>
    </source>
</evidence>
<evidence type="ECO:0000256" key="1">
    <source>
        <dbReference type="ARBA" id="ARBA00000448"/>
    </source>
</evidence>
<dbReference type="InterPro" id="IPR001360">
    <property type="entry name" value="Glyco_hydro_1"/>
</dbReference>
<dbReference type="PANTHER" id="PTHR10353:SF36">
    <property type="entry name" value="LP05116P"/>
    <property type="match status" value="1"/>
</dbReference>
<dbReference type="EC" id="3.2.1.21" evidence="3 11"/>
<dbReference type="eggNOG" id="COG2723">
    <property type="taxonomic scope" value="Bacteria"/>
</dbReference>
<name>C7QZW4_JONDD</name>
<reference evidence="12 13" key="1">
    <citation type="journal article" date="2009" name="Stand. Genomic Sci.">
        <title>Complete genome sequence of Jonesia denitrificans type strain (Prevot 55134).</title>
        <authorList>
            <person name="Pukall R."/>
            <person name="Gehrich-Schroter G."/>
            <person name="Lapidus A."/>
            <person name="Nolan M."/>
            <person name="Glavina Del Rio T."/>
            <person name="Lucas S."/>
            <person name="Chen F."/>
            <person name="Tice H."/>
            <person name="Pitluck S."/>
            <person name="Cheng J.F."/>
            <person name="Copeland A."/>
            <person name="Saunders E."/>
            <person name="Brettin T."/>
            <person name="Detter J.C."/>
            <person name="Bruce D."/>
            <person name="Goodwin L."/>
            <person name="Pati A."/>
            <person name="Ivanova N."/>
            <person name="Mavromatis K."/>
            <person name="Ovchinnikova G."/>
            <person name="Chen A."/>
            <person name="Palaniappan K."/>
            <person name="Land M."/>
            <person name="Hauser L."/>
            <person name="Chang Y.J."/>
            <person name="Jeffries C.D."/>
            <person name="Chain P."/>
            <person name="Goker M."/>
            <person name="Bristow J."/>
            <person name="Eisen J.A."/>
            <person name="Markowitz V."/>
            <person name="Hugenholtz P."/>
            <person name="Kyrpides N.C."/>
            <person name="Klenk H.P."/>
            <person name="Han C."/>
        </authorList>
    </citation>
    <scope>NUCLEOTIDE SEQUENCE [LARGE SCALE GENOMIC DNA]</scope>
    <source>
        <strain evidence="13">ATCC 14870 / DSM 20603 / BCRC 15368 / CIP 55.134 / JCM 11481 / NBRC 15587 / NCTC 10816 / Prevot 55134</strain>
    </source>
</reference>
<evidence type="ECO:0000256" key="10">
    <source>
        <dbReference type="PIRSR" id="PIRSR617736-2"/>
    </source>
</evidence>
<feature type="active site" description="Proton donor" evidence="9">
    <location>
        <position position="179"/>
    </location>
</feature>
<dbReference type="InterPro" id="IPR033132">
    <property type="entry name" value="GH_1_N_CS"/>
</dbReference>
<dbReference type="AlphaFoldDB" id="C7QZW4"/>
<dbReference type="EMBL" id="CP001706">
    <property type="protein sequence ID" value="ACV09522.1"/>
    <property type="molecule type" value="Genomic_DNA"/>
</dbReference>
<dbReference type="Gene3D" id="3.20.20.80">
    <property type="entry name" value="Glycosidases"/>
    <property type="match status" value="1"/>
</dbReference>
<dbReference type="GO" id="GO:0030245">
    <property type="term" value="P:cellulose catabolic process"/>
    <property type="evidence" value="ECO:0007669"/>
    <property type="project" value="UniProtKB-KW"/>
</dbReference>
<accession>C7QZW4</accession>
<dbReference type="PRINTS" id="PR00131">
    <property type="entry name" value="GLHYDRLASE1"/>
</dbReference>
<dbReference type="Proteomes" id="UP000000628">
    <property type="component" value="Chromosome"/>
</dbReference>
<keyword evidence="4 11" id="KW-0378">Hydrolase</keyword>
<evidence type="ECO:0000256" key="2">
    <source>
        <dbReference type="ARBA" id="ARBA00010838"/>
    </source>
</evidence>
<feature type="binding site" evidence="10">
    <location>
        <begin position="446"/>
        <end position="447"/>
    </location>
    <ligand>
        <name>substrate</name>
    </ligand>
</feature>
<evidence type="ECO:0000256" key="3">
    <source>
        <dbReference type="ARBA" id="ARBA00012744"/>
    </source>
</evidence>
<evidence type="ECO:0000313" key="13">
    <source>
        <dbReference type="Proteomes" id="UP000000628"/>
    </source>
</evidence>
<dbReference type="InterPro" id="IPR017736">
    <property type="entry name" value="Glyco_hydro_1_beta-glucosidase"/>
</dbReference>
<organism evidence="12 13">
    <name type="scientific">Jonesia denitrificans (strain ATCC 14870 / DSM 20603 / BCRC 15368 / CIP 55.134 / JCM 11481 / NBRC 15587 / NCTC 10816 / Prevot 55134)</name>
    <name type="common">Listeria denitrificans</name>
    <dbReference type="NCBI Taxonomy" id="471856"/>
    <lineage>
        <taxon>Bacteria</taxon>
        <taxon>Bacillati</taxon>
        <taxon>Actinomycetota</taxon>
        <taxon>Actinomycetes</taxon>
        <taxon>Micrococcales</taxon>
        <taxon>Jonesiaceae</taxon>
        <taxon>Jonesia</taxon>
    </lineage>
</organism>
<sequence>MTSFSYTPPTDRSVTFPDGFLWGAATAAYQVEGAAHEDGRRDSIWDTFSRVPGAVLDAHNGDVACDQYHRYADDAKLMADLGIQTYRFSTSWARVRPDGVSGPEGVNAQGLDYYSRLVDSLLDNNILPWLTLYHWDLPQALEDQGGWANRDVVDLFVEYAMTVHDALGDRVRVWTTLNEPWCSSFLSYTAGVHAPGRTSPADGLAAAHHLLLAHGKTIQELRSAAPDAELGITLNFTVPDPVDPSNPDDVDAARRIDAQFNRVFADPIFRGEYPADLLEDLAAVGLREGFDKVVHDGDLEIISTPIDALGVNYYHGEANSKTPPPDSLVGDAPVERETRSPYPAADGVYVHPRGLPVTDQDWEIQPEGLTRLLRRLHAEYTGPAGVKLYITENGCAFDDVADDNDFVDDQNRLNFYDLHLRAVHEAIESGVPVHGYFAWSLLDNYEWAWGYHKRFGIVRVNYETLERTVKASGEWYRTVATTNTVPAR</sequence>
<dbReference type="Pfam" id="PF00232">
    <property type="entry name" value="Glyco_hydro_1"/>
    <property type="match status" value="1"/>
</dbReference>
<feature type="binding site" evidence="10">
    <location>
        <position position="30"/>
    </location>
    <ligand>
        <name>substrate</name>
    </ligand>
</feature>
<evidence type="ECO:0000256" key="11">
    <source>
        <dbReference type="RuleBase" id="RU361175"/>
    </source>
</evidence>
<comment type="similarity">
    <text evidence="2 11">Belongs to the glycosyl hydrolase 1 family.</text>
</comment>
<dbReference type="GO" id="GO:0008422">
    <property type="term" value="F:beta-glucosidase activity"/>
    <property type="evidence" value="ECO:0007669"/>
    <property type="project" value="UniProtKB-EC"/>
</dbReference>
<feature type="binding site" evidence="10">
    <location>
        <position position="134"/>
    </location>
    <ligand>
        <name>substrate</name>
    </ligand>
</feature>
<feature type="binding site" evidence="10">
    <location>
        <position position="178"/>
    </location>
    <ligand>
        <name>substrate</name>
    </ligand>
</feature>
<dbReference type="FunFam" id="3.20.20.80:FF:000004">
    <property type="entry name" value="Beta-glucosidase 6-phospho-beta-glucosidase"/>
    <property type="match status" value="1"/>
</dbReference>
<evidence type="ECO:0000256" key="8">
    <source>
        <dbReference type="ARBA" id="ARBA00023326"/>
    </source>
</evidence>
<keyword evidence="7 11" id="KW-0326">Glycosidase</keyword>
<dbReference type="PANTHER" id="PTHR10353">
    <property type="entry name" value="GLYCOSYL HYDROLASE"/>
    <property type="match status" value="1"/>
</dbReference>
<feature type="active site" description="Nucleophile" evidence="9">
    <location>
        <position position="392"/>
    </location>
</feature>
<keyword evidence="6" id="KW-0119">Carbohydrate metabolism</keyword>
<dbReference type="RefSeq" id="WP_015772150.1">
    <property type="nucleotide sequence ID" value="NC_013174.1"/>
</dbReference>
<dbReference type="HOGENOM" id="CLU_001859_1_0_11"/>
<gene>
    <name evidence="12" type="ordered locus">Jden_1879</name>
</gene>
<evidence type="ECO:0000256" key="4">
    <source>
        <dbReference type="ARBA" id="ARBA00022801"/>
    </source>
</evidence>
<dbReference type="InterPro" id="IPR017853">
    <property type="entry name" value="GH"/>
</dbReference>
<evidence type="ECO:0000256" key="7">
    <source>
        <dbReference type="ARBA" id="ARBA00023295"/>
    </source>
</evidence>
<feature type="binding site" evidence="10">
    <location>
        <position position="439"/>
    </location>
    <ligand>
        <name>substrate</name>
    </ligand>
</feature>
<protein>
    <recommendedName>
        <fullName evidence="3 11">Beta-glucosidase</fullName>
        <ecNumber evidence="3 11">3.2.1.21</ecNumber>
    </recommendedName>
</protein>
<keyword evidence="13" id="KW-1185">Reference proteome</keyword>
<dbReference type="PROSITE" id="PS00653">
    <property type="entry name" value="GLYCOSYL_HYDROL_F1_2"/>
    <property type="match status" value="1"/>
</dbReference>
<dbReference type="SUPFAM" id="SSF51445">
    <property type="entry name" value="(Trans)glycosidases"/>
    <property type="match status" value="1"/>
</dbReference>
<comment type="catalytic activity">
    <reaction evidence="1 11">
        <text>Hydrolysis of terminal, non-reducing beta-D-glucosyl residues with release of beta-D-glucose.</text>
        <dbReference type="EC" id="3.2.1.21"/>
    </reaction>
</comment>